<dbReference type="PANTHER" id="PTHR31286">
    <property type="entry name" value="GLYCINE-RICH CELL WALL STRUCTURAL PROTEIN 1.8-LIKE"/>
    <property type="match status" value="1"/>
</dbReference>
<reference evidence="2 3" key="1">
    <citation type="journal article" date="2019" name="Genome Biol. Evol.">
        <title>Insights into the evolution of the New World diploid cottons (Gossypium, subgenus Houzingenia) based on genome sequencing.</title>
        <authorList>
            <person name="Grover C.E."/>
            <person name="Arick M.A. 2nd"/>
            <person name="Thrash A."/>
            <person name="Conover J.L."/>
            <person name="Sanders W.S."/>
            <person name="Peterson D.G."/>
            <person name="Frelichowski J.E."/>
            <person name="Scheffler J.A."/>
            <person name="Scheffler B.E."/>
            <person name="Wendel J.F."/>
        </authorList>
    </citation>
    <scope>NUCLEOTIDE SEQUENCE [LARGE SCALE GENOMIC DNA]</scope>
    <source>
        <strain evidence="2">8</strain>
        <tissue evidence="2">Leaf</tissue>
    </source>
</reference>
<evidence type="ECO:0000256" key="1">
    <source>
        <dbReference type="SAM" id="MobiDB-lite"/>
    </source>
</evidence>
<feature type="compositionally biased region" description="Low complexity" evidence="1">
    <location>
        <begin position="162"/>
        <end position="173"/>
    </location>
</feature>
<gene>
    <name evidence="2" type="ORF">Gotri_021194</name>
</gene>
<feature type="compositionally biased region" description="Basic and acidic residues" evidence="1">
    <location>
        <begin position="152"/>
        <end position="161"/>
    </location>
</feature>
<dbReference type="Proteomes" id="UP000593568">
    <property type="component" value="Unassembled WGS sequence"/>
</dbReference>
<sequence>MAVDPNLDPPLSWKERLVGKGFVESKNGNVVASLGVEDYFDFEDGDIKRSFVNGIPLIVFSERVQHLLVKDMADIILWDIEAMVGKVTKLDFKTDVGVRGHFAAVYVNLDKILVSQVWINGILQRVEYEHFPPACFLCGYYRHVKDLCPKKETTPRVDGKGSSDSGEASGADAVMLDDDRMDGGGAYGPWMIIERRQRRNPWDSQRNGYVNLGINIGESSFNILATVNESNKNGTVGSTSKAHDKEVAQIPHSSKKSGASDGARGSRLVEGVRTHGMRAHGAQGCEAQNESSASQVRTPELVAEHVENASIFGGS</sequence>
<dbReference type="PANTHER" id="PTHR31286:SF99">
    <property type="entry name" value="DUF4283 DOMAIN-CONTAINING PROTEIN"/>
    <property type="match status" value="1"/>
</dbReference>
<dbReference type="AlphaFoldDB" id="A0A7J9DBS8"/>
<evidence type="ECO:0000313" key="2">
    <source>
        <dbReference type="EMBL" id="MBA0758173.1"/>
    </source>
</evidence>
<comment type="caution">
    <text evidence="2">The sequence shown here is derived from an EMBL/GenBank/DDBJ whole genome shotgun (WGS) entry which is preliminary data.</text>
</comment>
<organism evidence="2 3">
    <name type="scientific">Gossypium trilobum</name>
    <dbReference type="NCBI Taxonomy" id="34281"/>
    <lineage>
        <taxon>Eukaryota</taxon>
        <taxon>Viridiplantae</taxon>
        <taxon>Streptophyta</taxon>
        <taxon>Embryophyta</taxon>
        <taxon>Tracheophyta</taxon>
        <taxon>Spermatophyta</taxon>
        <taxon>Magnoliopsida</taxon>
        <taxon>eudicotyledons</taxon>
        <taxon>Gunneridae</taxon>
        <taxon>Pentapetalae</taxon>
        <taxon>rosids</taxon>
        <taxon>malvids</taxon>
        <taxon>Malvales</taxon>
        <taxon>Malvaceae</taxon>
        <taxon>Malvoideae</taxon>
        <taxon>Gossypium</taxon>
    </lineage>
</organism>
<dbReference type="InterPro" id="IPR040256">
    <property type="entry name" value="At4g02000-like"/>
</dbReference>
<feature type="region of interest" description="Disordered" evidence="1">
    <location>
        <begin position="152"/>
        <end position="176"/>
    </location>
</feature>
<dbReference type="EMBL" id="JABEZW010000001">
    <property type="protein sequence ID" value="MBA0758173.1"/>
    <property type="molecule type" value="Genomic_DNA"/>
</dbReference>
<protein>
    <recommendedName>
        <fullName evidence="4">DUF4283 domain-containing protein</fullName>
    </recommendedName>
</protein>
<evidence type="ECO:0000313" key="3">
    <source>
        <dbReference type="Proteomes" id="UP000593568"/>
    </source>
</evidence>
<accession>A0A7J9DBS8</accession>
<evidence type="ECO:0008006" key="4">
    <source>
        <dbReference type="Google" id="ProtNLM"/>
    </source>
</evidence>
<keyword evidence="3" id="KW-1185">Reference proteome</keyword>
<feature type="region of interest" description="Disordered" evidence="1">
    <location>
        <begin position="233"/>
        <end position="266"/>
    </location>
</feature>
<proteinExistence type="predicted"/>
<name>A0A7J9DBS8_9ROSI</name>